<evidence type="ECO:0000313" key="10">
    <source>
        <dbReference type="Proteomes" id="UP000717752"/>
    </source>
</evidence>
<protein>
    <submittedName>
        <fullName evidence="9">Aliphatic sulfonate ABC transporter permease SsuC</fullName>
    </submittedName>
</protein>
<evidence type="ECO:0000256" key="7">
    <source>
        <dbReference type="RuleBase" id="RU363032"/>
    </source>
</evidence>
<keyword evidence="3" id="KW-1003">Cell membrane</keyword>
<organism evidence="9 10">
    <name type="scientific">Rhizobium mesosinicum</name>
    <dbReference type="NCBI Taxonomy" id="335017"/>
    <lineage>
        <taxon>Bacteria</taxon>
        <taxon>Pseudomonadati</taxon>
        <taxon>Pseudomonadota</taxon>
        <taxon>Alphaproteobacteria</taxon>
        <taxon>Hyphomicrobiales</taxon>
        <taxon>Rhizobiaceae</taxon>
        <taxon>Rhizobium/Agrobacterium group</taxon>
        <taxon>Rhizobium</taxon>
    </lineage>
</organism>
<dbReference type="SUPFAM" id="SSF161098">
    <property type="entry name" value="MetI-like"/>
    <property type="match status" value="1"/>
</dbReference>
<evidence type="ECO:0000256" key="1">
    <source>
        <dbReference type="ARBA" id="ARBA00004651"/>
    </source>
</evidence>
<feature type="transmembrane region" description="Helical" evidence="7">
    <location>
        <begin position="94"/>
        <end position="115"/>
    </location>
</feature>
<sequence>MSTFDTPFARAAAGTEKIGANGDRAGLRLPLPGRDKLLPYLVPVAIVALWQLGCSAGWISSRIMPSPADVAAAFWTTTISGQLPQDVLVSAARAFAGLLVGGSIGFLLGIANGVSKLSEELTDTVLQMLRTIPHLAMIPLVILWFGIGEESKLFLTSLGVLFPVYLNTYHGVRNVDRDLIEMGKVYGMSGWTLFRKVIFPGALPSIFVGLRYALGIMWLTLIVSESIAASSGIGHMANNAREFMMTDVVVLSLVIYAVLGKLADVIARALERQTLKWNPVYAK</sequence>
<keyword evidence="6 7" id="KW-0472">Membrane</keyword>
<feature type="transmembrane region" description="Helical" evidence="7">
    <location>
        <begin position="37"/>
        <end position="59"/>
    </location>
</feature>
<evidence type="ECO:0000256" key="4">
    <source>
        <dbReference type="ARBA" id="ARBA00022692"/>
    </source>
</evidence>
<evidence type="ECO:0000256" key="2">
    <source>
        <dbReference type="ARBA" id="ARBA00022448"/>
    </source>
</evidence>
<evidence type="ECO:0000313" key="9">
    <source>
        <dbReference type="EMBL" id="MBW9056198.1"/>
    </source>
</evidence>
<name>A0ABS7H1P3_9HYPH</name>
<comment type="subcellular location">
    <subcellularLocation>
        <location evidence="1 7">Cell membrane</location>
        <topology evidence="1 7">Multi-pass membrane protein</topology>
    </subcellularLocation>
</comment>
<comment type="caution">
    <text evidence="9">The sequence shown here is derived from an EMBL/GenBank/DDBJ whole genome shotgun (WGS) entry which is preliminary data.</text>
</comment>
<gene>
    <name evidence="9" type="primary">ssuC</name>
    <name evidence="9" type="ORF">JNB85_27690</name>
</gene>
<dbReference type="Pfam" id="PF00528">
    <property type="entry name" value="BPD_transp_1"/>
    <property type="match status" value="1"/>
</dbReference>
<evidence type="ECO:0000259" key="8">
    <source>
        <dbReference type="PROSITE" id="PS50928"/>
    </source>
</evidence>
<dbReference type="InterPro" id="IPR035906">
    <property type="entry name" value="MetI-like_sf"/>
</dbReference>
<evidence type="ECO:0000256" key="6">
    <source>
        <dbReference type="ARBA" id="ARBA00023136"/>
    </source>
</evidence>
<dbReference type="NCBIfam" id="NF008470">
    <property type="entry name" value="PRK11365.1"/>
    <property type="match status" value="1"/>
</dbReference>
<accession>A0ABS7H1P3</accession>
<dbReference type="EMBL" id="JAEUAK010000015">
    <property type="protein sequence ID" value="MBW9056198.1"/>
    <property type="molecule type" value="Genomic_DNA"/>
</dbReference>
<feature type="transmembrane region" description="Helical" evidence="7">
    <location>
        <begin position="127"/>
        <end position="147"/>
    </location>
</feature>
<keyword evidence="10" id="KW-1185">Reference proteome</keyword>
<keyword evidence="2 7" id="KW-0813">Transport</keyword>
<dbReference type="CDD" id="cd06261">
    <property type="entry name" value="TM_PBP2"/>
    <property type="match status" value="1"/>
</dbReference>
<evidence type="ECO:0000256" key="3">
    <source>
        <dbReference type="ARBA" id="ARBA00022475"/>
    </source>
</evidence>
<dbReference type="Proteomes" id="UP000717752">
    <property type="component" value="Unassembled WGS sequence"/>
</dbReference>
<reference evidence="9 10" key="1">
    <citation type="journal article" date="2021" name="MBio">
        <title>Poor Competitiveness of Bradyrhizobium in Pigeon Pea Root Colonization in Indian Soils.</title>
        <authorList>
            <person name="Chalasani D."/>
            <person name="Basu A."/>
            <person name="Pullabhotla S.V.S.R.N."/>
            <person name="Jorrin B."/>
            <person name="Neal A.L."/>
            <person name="Poole P.S."/>
            <person name="Podile A.R."/>
            <person name="Tkacz A."/>
        </authorList>
    </citation>
    <scope>NUCLEOTIDE SEQUENCE [LARGE SCALE GENOMIC DNA]</scope>
    <source>
        <strain evidence="9 10">HU56</strain>
    </source>
</reference>
<keyword evidence="5 7" id="KW-1133">Transmembrane helix</keyword>
<comment type="similarity">
    <text evidence="7">Belongs to the binding-protein-dependent transport system permease family.</text>
</comment>
<feature type="domain" description="ABC transmembrane type-1" evidence="8">
    <location>
        <begin position="83"/>
        <end position="267"/>
    </location>
</feature>
<dbReference type="PROSITE" id="PS50928">
    <property type="entry name" value="ABC_TM1"/>
    <property type="match status" value="1"/>
</dbReference>
<dbReference type="Gene3D" id="1.10.3720.10">
    <property type="entry name" value="MetI-like"/>
    <property type="match status" value="1"/>
</dbReference>
<proteinExistence type="inferred from homology"/>
<dbReference type="InterPro" id="IPR000515">
    <property type="entry name" value="MetI-like"/>
</dbReference>
<evidence type="ECO:0000256" key="5">
    <source>
        <dbReference type="ARBA" id="ARBA00022989"/>
    </source>
</evidence>
<dbReference type="PANTHER" id="PTHR30151:SF38">
    <property type="entry name" value="ALIPHATIC SULFONATES TRANSPORT PERMEASE PROTEIN SSUC-RELATED"/>
    <property type="match status" value="1"/>
</dbReference>
<dbReference type="PANTHER" id="PTHR30151">
    <property type="entry name" value="ALKANE SULFONATE ABC TRANSPORTER-RELATED, MEMBRANE SUBUNIT"/>
    <property type="match status" value="1"/>
</dbReference>
<keyword evidence="4 7" id="KW-0812">Transmembrane</keyword>
<dbReference type="RefSeq" id="WP_220337613.1">
    <property type="nucleotide sequence ID" value="NZ_JAEUAK010000015.1"/>
</dbReference>
<feature type="transmembrane region" description="Helical" evidence="7">
    <location>
        <begin position="153"/>
        <end position="172"/>
    </location>
</feature>
<feature type="transmembrane region" description="Helical" evidence="7">
    <location>
        <begin position="248"/>
        <end position="270"/>
    </location>
</feature>